<sequence length="173" mass="17749">MDPVQDQKTNLPPTIIPTTEEAVSPPPPTPVIDPSITPAPAPVSDNAQVVKPKKKWGTGALIGSVAALMVMVVGLGFGVWQVKRNQEIKQSKAGGGLWNQCGQGPVPCGSCSINSVSNGSMTYGCELNCGGSVSSCPPGSTDPVSIAHRWEKCSSANNNSCNGSSPDYISPSG</sequence>
<feature type="compositionally biased region" description="Polar residues" evidence="1">
    <location>
        <begin position="1"/>
        <end position="12"/>
    </location>
</feature>
<comment type="caution">
    <text evidence="3">The sequence shown here is derived from an EMBL/GenBank/DDBJ whole genome shotgun (WGS) entry which is preliminary data.</text>
</comment>
<dbReference type="AlphaFoldDB" id="A0A0G1XKC7"/>
<keyword evidence="2" id="KW-0472">Membrane</keyword>
<dbReference type="Proteomes" id="UP000034661">
    <property type="component" value="Unassembled WGS sequence"/>
</dbReference>
<keyword evidence="2" id="KW-0812">Transmembrane</keyword>
<organism evidence="3 4">
    <name type="scientific">Candidatus Gottesmanbacteria bacterium GW2011_GWA1_48_13</name>
    <dbReference type="NCBI Taxonomy" id="1618439"/>
    <lineage>
        <taxon>Bacteria</taxon>
        <taxon>Candidatus Gottesmaniibacteriota</taxon>
    </lineage>
</organism>
<evidence type="ECO:0000256" key="1">
    <source>
        <dbReference type="SAM" id="MobiDB-lite"/>
    </source>
</evidence>
<feature type="non-terminal residue" evidence="3">
    <location>
        <position position="173"/>
    </location>
</feature>
<evidence type="ECO:0000313" key="3">
    <source>
        <dbReference type="EMBL" id="KKU94795.1"/>
    </source>
</evidence>
<evidence type="ECO:0000313" key="4">
    <source>
        <dbReference type="Proteomes" id="UP000034661"/>
    </source>
</evidence>
<name>A0A0G1XKC7_9BACT</name>
<gene>
    <name evidence="3" type="ORF">UY27_C0031G0001</name>
</gene>
<proteinExistence type="predicted"/>
<evidence type="ECO:0000256" key="2">
    <source>
        <dbReference type="SAM" id="Phobius"/>
    </source>
</evidence>
<keyword evidence="2" id="KW-1133">Transmembrane helix</keyword>
<reference evidence="3 4" key="1">
    <citation type="journal article" date="2015" name="Nature">
        <title>rRNA introns, odd ribosomes, and small enigmatic genomes across a large radiation of phyla.</title>
        <authorList>
            <person name="Brown C.T."/>
            <person name="Hug L.A."/>
            <person name="Thomas B.C."/>
            <person name="Sharon I."/>
            <person name="Castelle C.J."/>
            <person name="Singh A."/>
            <person name="Wilkins M.J."/>
            <person name="Williams K.H."/>
            <person name="Banfield J.F."/>
        </authorList>
    </citation>
    <scope>NUCLEOTIDE SEQUENCE [LARGE SCALE GENOMIC DNA]</scope>
</reference>
<feature type="transmembrane region" description="Helical" evidence="2">
    <location>
        <begin position="60"/>
        <end position="82"/>
    </location>
</feature>
<accession>A0A0G1XKC7</accession>
<feature type="region of interest" description="Disordered" evidence="1">
    <location>
        <begin position="1"/>
        <end position="29"/>
    </location>
</feature>
<dbReference type="EMBL" id="LCPJ01000031">
    <property type="protein sequence ID" value="KKU94795.1"/>
    <property type="molecule type" value="Genomic_DNA"/>
</dbReference>
<protein>
    <submittedName>
        <fullName evidence="3">Uncharacterized protein</fullName>
    </submittedName>
</protein>